<keyword evidence="2" id="KW-0472">Membrane</keyword>
<dbReference type="Gene3D" id="3.30.70.270">
    <property type="match status" value="1"/>
</dbReference>
<dbReference type="OrthoDB" id="9759607at2"/>
<feature type="coiled-coil region" evidence="1">
    <location>
        <begin position="117"/>
        <end position="182"/>
    </location>
</feature>
<evidence type="ECO:0000256" key="2">
    <source>
        <dbReference type="SAM" id="Phobius"/>
    </source>
</evidence>
<dbReference type="InterPro" id="IPR001610">
    <property type="entry name" value="PAC"/>
</dbReference>
<dbReference type="PROSITE" id="PS50112">
    <property type="entry name" value="PAS"/>
    <property type="match status" value="1"/>
</dbReference>
<evidence type="ECO:0000313" key="8">
    <source>
        <dbReference type="Proteomes" id="UP000014977"/>
    </source>
</evidence>
<keyword evidence="8" id="KW-1185">Reference proteome</keyword>
<comment type="caution">
    <text evidence="7">The sequence shown here is derived from an EMBL/GenBank/DDBJ whole genome shotgun (WGS) entry which is preliminary data.</text>
</comment>
<evidence type="ECO:0000259" key="6">
    <source>
        <dbReference type="PROSITE" id="PS50887"/>
    </source>
</evidence>
<dbReference type="InterPro" id="IPR000014">
    <property type="entry name" value="PAS"/>
</dbReference>
<dbReference type="SUPFAM" id="SSF55785">
    <property type="entry name" value="PYP-like sensor domain (PAS domain)"/>
    <property type="match status" value="1"/>
</dbReference>
<dbReference type="PANTHER" id="PTHR44757">
    <property type="entry name" value="DIGUANYLATE CYCLASE DGCP"/>
    <property type="match status" value="1"/>
</dbReference>
<dbReference type="GO" id="GO:0003824">
    <property type="term" value="F:catalytic activity"/>
    <property type="evidence" value="ECO:0007669"/>
    <property type="project" value="UniProtKB-ARBA"/>
</dbReference>
<dbReference type="GO" id="GO:0007165">
    <property type="term" value="P:signal transduction"/>
    <property type="evidence" value="ECO:0007669"/>
    <property type="project" value="InterPro"/>
</dbReference>
<dbReference type="NCBIfam" id="TIGR00229">
    <property type="entry name" value="sensory_box"/>
    <property type="match status" value="1"/>
</dbReference>
<proteinExistence type="predicted"/>
<feature type="domain" description="HAMP" evidence="5">
    <location>
        <begin position="66"/>
        <end position="122"/>
    </location>
</feature>
<dbReference type="GO" id="GO:0006355">
    <property type="term" value="P:regulation of DNA-templated transcription"/>
    <property type="evidence" value="ECO:0007669"/>
    <property type="project" value="InterPro"/>
</dbReference>
<organism evidence="7 8">
    <name type="scientific">Desulfococcus multivorans DSM 2059</name>
    <dbReference type="NCBI Taxonomy" id="1121405"/>
    <lineage>
        <taxon>Bacteria</taxon>
        <taxon>Pseudomonadati</taxon>
        <taxon>Thermodesulfobacteriota</taxon>
        <taxon>Desulfobacteria</taxon>
        <taxon>Desulfobacterales</taxon>
        <taxon>Desulfococcaceae</taxon>
        <taxon>Desulfococcus</taxon>
    </lineage>
</organism>
<dbReference type="eggNOG" id="COG5001">
    <property type="taxonomic scope" value="Bacteria"/>
</dbReference>
<feature type="transmembrane region" description="Helical" evidence="2">
    <location>
        <begin position="48"/>
        <end position="69"/>
    </location>
</feature>
<dbReference type="InterPro" id="IPR003660">
    <property type="entry name" value="HAMP_dom"/>
</dbReference>
<dbReference type="AlphaFoldDB" id="S7U0Q5"/>
<dbReference type="GO" id="GO:0016020">
    <property type="term" value="C:membrane"/>
    <property type="evidence" value="ECO:0007669"/>
    <property type="project" value="InterPro"/>
</dbReference>
<dbReference type="InterPro" id="IPR000160">
    <property type="entry name" value="GGDEF_dom"/>
</dbReference>
<dbReference type="EMBL" id="ATHJ01000060">
    <property type="protein sequence ID" value="EPR43011.1"/>
    <property type="molecule type" value="Genomic_DNA"/>
</dbReference>
<dbReference type="PROSITE" id="PS50887">
    <property type="entry name" value="GGDEF"/>
    <property type="match status" value="1"/>
</dbReference>
<dbReference type="Gene3D" id="6.10.340.10">
    <property type="match status" value="1"/>
</dbReference>
<dbReference type="InterPro" id="IPR000700">
    <property type="entry name" value="PAS-assoc_C"/>
</dbReference>
<dbReference type="Pfam" id="PF00989">
    <property type="entry name" value="PAS"/>
    <property type="match status" value="1"/>
</dbReference>
<dbReference type="FunFam" id="3.30.70.270:FF:000001">
    <property type="entry name" value="Diguanylate cyclase domain protein"/>
    <property type="match status" value="1"/>
</dbReference>
<reference evidence="7 8" key="1">
    <citation type="journal article" date="2013" name="Genome Announc.">
        <title>Draft genome sequences for three mercury-methylating, sulfate-reducing bacteria.</title>
        <authorList>
            <person name="Brown S.D."/>
            <person name="Hurt R.A.Jr."/>
            <person name="Gilmour C.C."/>
            <person name="Elias D.A."/>
        </authorList>
    </citation>
    <scope>NUCLEOTIDE SEQUENCE [LARGE SCALE GENOMIC DNA]</scope>
    <source>
        <strain evidence="7 8">DSM 2059</strain>
    </source>
</reference>
<dbReference type="SMART" id="SM00086">
    <property type="entry name" value="PAC"/>
    <property type="match status" value="2"/>
</dbReference>
<dbReference type="Pfam" id="PF00990">
    <property type="entry name" value="GGDEF"/>
    <property type="match status" value="1"/>
</dbReference>
<evidence type="ECO:0000259" key="3">
    <source>
        <dbReference type="PROSITE" id="PS50112"/>
    </source>
</evidence>
<dbReference type="CDD" id="cd00130">
    <property type="entry name" value="PAS"/>
    <property type="match status" value="1"/>
</dbReference>
<dbReference type="RefSeq" id="WP_020875788.1">
    <property type="nucleotide sequence ID" value="NZ_ATHJ01000060.1"/>
</dbReference>
<dbReference type="InterPro" id="IPR052155">
    <property type="entry name" value="Biofilm_reg_signaling"/>
</dbReference>
<evidence type="ECO:0000259" key="4">
    <source>
        <dbReference type="PROSITE" id="PS50113"/>
    </source>
</evidence>
<gene>
    <name evidence="7" type="ORF">dsmv_1441</name>
</gene>
<dbReference type="CDD" id="cd01949">
    <property type="entry name" value="GGDEF"/>
    <property type="match status" value="1"/>
</dbReference>
<dbReference type="Gene3D" id="3.30.450.20">
    <property type="entry name" value="PAS domain"/>
    <property type="match status" value="1"/>
</dbReference>
<sequence length="472" mass="54431">MFSSALFRKLFIAFCLATLGLFLLLSVVLIMDVGGVAAFPWQPERYVVRASAVLLFGVLLMGVLIRSILKPLIKITDQARQFVRNRQLSEKSENRYIPDDGEIGTLAAAVYGMTAELAEQERTIAEQAAARERLVEEIESLRKRTRDLFRENERLKRRFEVIRDKQDSLRRSEERYRTMLENIEEYFYEADLSGNLLFFNDALHRMLGYAKDKLVGMNFREFMDRGTAEKAFRIFRKAYETGQAQKGIGWRLLRKDGSACHIEISVSLIRNLAGEIIGFRGVARNVSELIYLVYHDSLTGLYNRKAFFERMRETLAIAKRDCKEKNIFYLDLDEFKRVNDDYGHHIGDKVLKEVAARLKASLRETDHICRIGGDEFVVILNNLKDESHPEEAARRVLKALSRPYRIEGHNIDFITPSIGISTYPKDSDNVESLIRCADIAMFKAKRKNGGGCYAFYDKTMEADWRNSDLHEP</sequence>
<dbReference type="SUPFAM" id="SSF55073">
    <property type="entry name" value="Nucleotide cyclase"/>
    <property type="match status" value="1"/>
</dbReference>
<feature type="domain" description="PAS" evidence="3">
    <location>
        <begin position="172"/>
        <end position="242"/>
    </location>
</feature>
<keyword evidence="2" id="KW-1133">Transmembrane helix</keyword>
<keyword evidence="2" id="KW-0812">Transmembrane</keyword>
<dbReference type="InterPro" id="IPR029787">
    <property type="entry name" value="Nucleotide_cyclase"/>
</dbReference>
<keyword evidence="1" id="KW-0175">Coiled coil</keyword>
<evidence type="ECO:0000259" key="5">
    <source>
        <dbReference type="PROSITE" id="PS50885"/>
    </source>
</evidence>
<dbReference type="Proteomes" id="UP000014977">
    <property type="component" value="Unassembled WGS sequence"/>
</dbReference>
<dbReference type="NCBIfam" id="TIGR00254">
    <property type="entry name" value="GGDEF"/>
    <property type="match status" value="1"/>
</dbReference>
<evidence type="ECO:0000313" key="7">
    <source>
        <dbReference type="EMBL" id="EPR43011.1"/>
    </source>
</evidence>
<protein>
    <submittedName>
        <fullName evidence="7">Diguanylate cyclase with PAS/PAC sensor</fullName>
    </submittedName>
</protein>
<dbReference type="PROSITE" id="PS50113">
    <property type="entry name" value="PAC"/>
    <property type="match status" value="1"/>
</dbReference>
<dbReference type="InterPro" id="IPR035965">
    <property type="entry name" value="PAS-like_dom_sf"/>
</dbReference>
<accession>S7U0Q5</accession>
<name>S7U0Q5_DESML</name>
<evidence type="ECO:0000256" key="1">
    <source>
        <dbReference type="SAM" id="Coils"/>
    </source>
</evidence>
<dbReference type="SMART" id="SM00304">
    <property type="entry name" value="HAMP"/>
    <property type="match status" value="1"/>
</dbReference>
<feature type="domain" description="GGDEF" evidence="6">
    <location>
        <begin position="323"/>
        <end position="458"/>
    </location>
</feature>
<dbReference type="STRING" id="897.B2D07_12620"/>
<dbReference type="PROSITE" id="PS50885">
    <property type="entry name" value="HAMP"/>
    <property type="match status" value="1"/>
</dbReference>
<dbReference type="SMART" id="SM00091">
    <property type="entry name" value="PAS"/>
    <property type="match status" value="1"/>
</dbReference>
<dbReference type="InterPro" id="IPR013767">
    <property type="entry name" value="PAS_fold"/>
</dbReference>
<dbReference type="SMART" id="SM00267">
    <property type="entry name" value="GGDEF"/>
    <property type="match status" value="1"/>
</dbReference>
<feature type="domain" description="PAC" evidence="4">
    <location>
        <begin position="246"/>
        <end position="298"/>
    </location>
</feature>
<dbReference type="InterPro" id="IPR043128">
    <property type="entry name" value="Rev_trsase/Diguanyl_cyclase"/>
</dbReference>
<dbReference type="PANTHER" id="PTHR44757:SF2">
    <property type="entry name" value="BIOFILM ARCHITECTURE MAINTENANCE PROTEIN MBAA"/>
    <property type="match status" value="1"/>
</dbReference>